<evidence type="ECO:0000256" key="2">
    <source>
        <dbReference type="ARBA" id="ARBA00006024"/>
    </source>
</evidence>
<dbReference type="FunFam" id="3.30.70.100:FF:000001">
    <property type="entry name" value="ATPase copper transporting beta"/>
    <property type="match status" value="1"/>
</dbReference>
<dbReference type="CDD" id="cd02094">
    <property type="entry name" value="P-type_ATPase_Cu-like"/>
    <property type="match status" value="1"/>
</dbReference>
<dbReference type="Pfam" id="PF00122">
    <property type="entry name" value="E1-E2_ATPase"/>
    <property type="match status" value="1"/>
</dbReference>
<keyword evidence="8" id="KW-1278">Translocase</keyword>
<dbReference type="InterPro" id="IPR023299">
    <property type="entry name" value="ATPase_P-typ_cyto_dom_N"/>
</dbReference>
<dbReference type="Gene3D" id="3.30.70.100">
    <property type="match status" value="1"/>
</dbReference>
<feature type="transmembrane region" description="Helical" evidence="11">
    <location>
        <begin position="122"/>
        <end position="139"/>
    </location>
</feature>
<dbReference type="PROSITE" id="PS50846">
    <property type="entry name" value="HMA_2"/>
    <property type="match status" value="1"/>
</dbReference>
<dbReference type="RefSeq" id="WP_089831221.1">
    <property type="nucleotide sequence ID" value="NZ_FNBN01000002.1"/>
</dbReference>
<dbReference type="CDD" id="cd00371">
    <property type="entry name" value="HMA"/>
    <property type="match status" value="1"/>
</dbReference>
<feature type="transmembrane region" description="Helical" evidence="11">
    <location>
        <begin position="373"/>
        <end position="396"/>
    </location>
</feature>
<protein>
    <submittedName>
        <fullName evidence="13">Cu2+-exporting ATPase</fullName>
    </submittedName>
</protein>
<evidence type="ECO:0000313" key="14">
    <source>
        <dbReference type="Proteomes" id="UP000199045"/>
    </source>
</evidence>
<dbReference type="GO" id="GO:0005886">
    <property type="term" value="C:plasma membrane"/>
    <property type="evidence" value="ECO:0007669"/>
    <property type="project" value="UniProtKB-SubCell"/>
</dbReference>
<dbReference type="InterPro" id="IPR001757">
    <property type="entry name" value="P_typ_ATPase"/>
</dbReference>
<dbReference type="GO" id="GO:0043682">
    <property type="term" value="F:P-type divalent copper transporter activity"/>
    <property type="evidence" value="ECO:0007669"/>
    <property type="project" value="TreeGrafter"/>
</dbReference>
<name>A0A1G7N5M3_CHIFI</name>
<dbReference type="InterPro" id="IPR023298">
    <property type="entry name" value="ATPase_P-typ_TM_dom_sf"/>
</dbReference>
<dbReference type="InterPro" id="IPR006121">
    <property type="entry name" value="HMA_dom"/>
</dbReference>
<evidence type="ECO:0000313" key="13">
    <source>
        <dbReference type="EMBL" id="SDF69304.1"/>
    </source>
</evidence>
<dbReference type="SUPFAM" id="SSF55008">
    <property type="entry name" value="HMA, heavy metal-associated domain"/>
    <property type="match status" value="1"/>
</dbReference>
<dbReference type="PANTHER" id="PTHR43520">
    <property type="entry name" value="ATP7, ISOFORM B"/>
    <property type="match status" value="1"/>
</dbReference>
<dbReference type="InterPro" id="IPR023214">
    <property type="entry name" value="HAD_sf"/>
</dbReference>
<dbReference type="GO" id="GO:0005507">
    <property type="term" value="F:copper ion binding"/>
    <property type="evidence" value="ECO:0007669"/>
    <property type="project" value="TreeGrafter"/>
</dbReference>
<dbReference type="NCBIfam" id="TIGR01525">
    <property type="entry name" value="ATPase-IB_hvy"/>
    <property type="match status" value="1"/>
</dbReference>
<evidence type="ECO:0000256" key="3">
    <source>
        <dbReference type="ARBA" id="ARBA00022475"/>
    </source>
</evidence>
<dbReference type="GO" id="GO:0060003">
    <property type="term" value="P:copper ion export"/>
    <property type="evidence" value="ECO:0007669"/>
    <property type="project" value="UniProtKB-ARBA"/>
</dbReference>
<keyword evidence="9 11" id="KW-1133">Transmembrane helix</keyword>
<feature type="domain" description="HMA" evidence="12">
    <location>
        <begin position="9"/>
        <end position="75"/>
    </location>
</feature>
<dbReference type="PROSITE" id="PS00154">
    <property type="entry name" value="ATPASE_E1_E2"/>
    <property type="match status" value="1"/>
</dbReference>
<evidence type="ECO:0000256" key="10">
    <source>
        <dbReference type="ARBA" id="ARBA00023136"/>
    </source>
</evidence>
<dbReference type="PROSITE" id="PS01229">
    <property type="entry name" value="COF_2"/>
    <property type="match status" value="1"/>
</dbReference>
<dbReference type="InterPro" id="IPR044492">
    <property type="entry name" value="P_typ_ATPase_HD_dom"/>
</dbReference>
<dbReference type="EMBL" id="FNBN01000002">
    <property type="protein sequence ID" value="SDF69304.1"/>
    <property type="molecule type" value="Genomic_DNA"/>
</dbReference>
<feature type="transmembrane region" description="Helical" evidence="11">
    <location>
        <begin position="719"/>
        <end position="741"/>
    </location>
</feature>
<evidence type="ECO:0000256" key="5">
    <source>
        <dbReference type="ARBA" id="ARBA00022723"/>
    </source>
</evidence>
<dbReference type="Gene3D" id="3.40.1110.10">
    <property type="entry name" value="Calcium-transporting ATPase, cytoplasmic domain N"/>
    <property type="match status" value="1"/>
</dbReference>
<dbReference type="GO" id="GO:0016887">
    <property type="term" value="F:ATP hydrolysis activity"/>
    <property type="evidence" value="ECO:0007669"/>
    <property type="project" value="InterPro"/>
</dbReference>
<dbReference type="SUPFAM" id="SSF81665">
    <property type="entry name" value="Calcium ATPase, transmembrane domain M"/>
    <property type="match status" value="1"/>
</dbReference>
<keyword evidence="6 11" id="KW-0547">Nucleotide-binding</keyword>
<accession>A0A1G7N5M3</accession>
<dbReference type="InterPro" id="IPR059000">
    <property type="entry name" value="ATPase_P-type_domA"/>
</dbReference>
<dbReference type="InterPro" id="IPR036412">
    <property type="entry name" value="HAD-like_sf"/>
</dbReference>
<dbReference type="SUPFAM" id="SSF81653">
    <property type="entry name" value="Calcium ATPase, transduction domain A"/>
    <property type="match status" value="1"/>
</dbReference>
<dbReference type="Gene3D" id="3.40.50.1000">
    <property type="entry name" value="HAD superfamily/HAD-like"/>
    <property type="match status" value="1"/>
</dbReference>
<feature type="transmembrane region" description="Helical" evidence="11">
    <location>
        <begin position="190"/>
        <end position="209"/>
    </location>
</feature>
<sequence>MATITGHITKETFPVLEMTCASCAVSVATMLQSTPGVEEASVNYADQTARVTYDRDSVTPEALRNVIRSIGYDLVIDEHNREQVQEQAQLDHYRALKKRTIAALILSAPVVVIGMFLMDMPYANWIMLALSTPVIFYLGRQFFVNAWKQASHGKANMDTLVALSTGIAWMFSVFNTLFPGYWHARGLHAHVYFEAAAVVVAFISLGRLLEEKAKSNTSAALKKLMGLQPATAIVVASDGIHTKEVPLSEVQVGDLIVIKPGARIPVDGQVETGSSWVDESMITGEPVPVLKEAGAAVFAGTINQKGSFHSRAEKVGGDTVLAQIIRMVREAQGSKAPVQQLVDKIAGIFVPVVIGISLLTFGVWMLVGGENAFTHGLLSAVTVLVIACPCALGLATPTAIMVGVGKGAENNILIRDAESLELAHKVNTIILDKTGTITEGKPVVTDSYFLPGNKDLKVLQRILLTMEMQSEHPLAAAIVKELQGKGIAPFATGQLEKIESITGKGIQAVHGKTLYLAGNTTLMTDNGIRMEDAVLRKISEWEAIARTVISFAADGRLLGIVAIEDEIKPTSASAIRSLQNSGIEVYMLTGDNEQTAAAVARQVGIRHYKAGVLPSEKAAFVQELQSKGRVVAMVGDGINDGHALAQADVSIAMGKGSDIAMDVAKMTLITSDLNTIPKALRLSRKTVYTIRQNLFWAFIYNVIGIPLAAGVLFPVNGFLLNPMIAGAAMALSSVSVVSNSLRLKWSKI</sequence>
<gene>
    <name evidence="13" type="ORF">SAMN04488121_102674</name>
</gene>
<dbReference type="PANTHER" id="PTHR43520:SF8">
    <property type="entry name" value="P-TYPE CU(+) TRANSPORTER"/>
    <property type="match status" value="1"/>
</dbReference>
<dbReference type="NCBIfam" id="TIGR01511">
    <property type="entry name" value="ATPase-IB1_Cu"/>
    <property type="match status" value="1"/>
</dbReference>
<dbReference type="InterPro" id="IPR027256">
    <property type="entry name" value="P-typ_ATPase_IB"/>
</dbReference>
<keyword evidence="3 11" id="KW-1003">Cell membrane</keyword>
<dbReference type="SFLD" id="SFLDG00002">
    <property type="entry name" value="C1.7:_P-type_atpase_like"/>
    <property type="match status" value="1"/>
</dbReference>
<evidence type="ECO:0000256" key="8">
    <source>
        <dbReference type="ARBA" id="ARBA00022967"/>
    </source>
</evidence>
<evidence type="ECO:0000256" key="6">
    <source>
        <dbReference type="ARBA" id="ARBA00022741"/>
    </source>
</evidence>
<dbReference type="SUPFAM" id="SSF56784">
    <property type="entry name" value="HAD-like"/>
    <property type="match status" value="1"/>
</dbReference>
<dbReference type="PRINTS" id="PR00943">
    <property type="entry name" value="CUATPASE"/>
</dbReference>
<keyword evidence="10 11" id="KW-0472">Membrane</keyword>
<feature type="transmembrane region" description="Helical" evidence="11">
    <location>
        <begin position="345"/>
        <end position="367"/>
    </location>
</feature>
<comment type="subcellular location">
    <subcellularLocation>
        <location evidence="1">Cell membrane</location>
        <topology evidence="1">Multi-pass membrane protein</topology>
    </subcellularLocation>
</comment>
<organism evidence="13 14">
    <name type="scientific">Chitinophaga filiformis</name>
    <name type="common">Myxococcus filiformis</name>
    <name type="synonym">Flexibacter filiformis</name>
    <dbReference type="NCBI Taxonomy" id="104663"/>
    <lineage>
        <taxon>Bacteria</taxon>
        <taxon>Pseudomonadati</taxon>
        <taxon>Bacteroidota</taxon>
        <taxon>Chitinophagia</taxon>
        <taxon>Chitinophagales</taxon>
        <taxon>Chitinophagaceae</taxon>
        <taxon>Chitinophaga</taxon>
    </lineage>
</organism>
<dbReference type="Pfam" id="PF00702">
    <property type="entry name" value="Hydrolase"/>
    <property type="match status" value="1"/>
</dbReference>
<comment type="similarity">
    <text evidence="2 11">Belongs to the cation transport ATPase (P-type) (TC 3.A.3) family. Type IB subfamily.</text>
</comment>
<evidence type="ECO:0000256" key="4">
    <source>
        <dbReference type="ARBA" id="ARBA00022692"/>
    </source>
</evidence>
<dbReference type="InterPro" id="IPR008250">
    <property type="entry name" value="ATPase_P-typ_transduc_dom_A_sf"/>
</dbReference>
<dbReference type="InterPro" id="IPR017969">
    <property type="entry name" value="Heavy-metal-associated_CS"/>
</dbReference>
<evidence type="ECO:0000256" key="9">
    <source>
        <dbReference type="ARBA" id="ARBA00022989"/>
    </source>
</evidence>
<feature type="transmembrane region" description="Helical" evidence="11">
    <location>
        <begin position="694"/>
        <end position="713"/>
    </location>
</feature>
<proteinExistence type="inferred from homology"/>
<keyword evidence="4 11" id="KW-0812">Transmembrane</keyword>
<dbReference type="GO" id="GO:0055070">
    <property type="term" value="P:copper ion homeostasis"/>
    <property type="evidence" value="ECO:0007669"/>
    <property type="project" value="TreeGrafter"/>
</dbReference>
<dbReference type="STRING" id="104663.SAMN04488121_102674"/>
<dbReference type="GO" id="GO:0005524">
    <property type="term" value="F:ATP binding"/>
    <property type="evidence" value="ECO:0007669"/>
    <property type="project" value="UniProtKB-UniRule"/>
</dbReference>
<dbReference type="SFLD" id="SFLDS00003">
    <property type="entry name" value="Haloacid_Dehalogenase"/>
    <property type="match status" value="1"/>
</dbReference>
<keyword evidence="5 11" id="KW-0479">Metal-binding</keyword>
<keyword evidence="7 11" id="KW-0067">ATP-binding</keyword>
<feature type="transmembrane region" description="Helical" evidence="11">
    <location>
        <begin position="160"/>
        <end position="178"/>
    </location>
</feature>
<dbReference type="SFLD" id="SFLDF00027">
    <property type="entry name" value="p-type_atpase"/>
    <property type="match status" value="1"/>
</dbReference>
<dbReference type="InterPro" id="IPR036163">
    <property type="entry name" value="HMA_dom_sf"/>
</dbReference>
<dbReference type="Pfam" id="PF00403">
    <property type="entry name" value="HMA"/>
    <property type="match status" value="1"/>
</dbReference>
<evidence type="ECO:0000259" key="12">
    <source>
        <dbReference type="PROSITE" id="PS50846"/>
    </source>
</evidence>
<dbReference type="AlphaFoldDB" id="A0A1G7N5M3"/>
<dbReference type="NCBIfam" id="TIGR01494">
    <property type="entry name" value="ATPase_P-type"/>
    <property type="match status" value="1"/>
</dbReference>
<reference evidence="13 14" key="1">
    <citation type="submission" date="2016-10" db="EMBL/GenBank/DDBJ databases">
        <authorList>
            <person name="de Groot N.N."/>
        </authorList>
    </citation>
    <scope>NUCLEOTIDE SEQUENCE [LARGE SCALE GENOMIC DNA]</scope>
    <source>
        <strain evidence="13 14">DSM 527</strain>
    </source>
</reference>
<evidence type="ECO:0000256" key="7">
    <source>
        <dbReference type="ARBA" id="ARBA00022840"/>
    </source>
</evidence>
<dbReference type="Proteomes" id="UP000199045">
    <property type="component" value="Unassembled WGS sequence"/>
</dbReference>
<dbReference type="Gene3D" id="2.70.150.10">
    <property type="entry name" value="Calcium-transporting ATPase, cytoplasmic transduction domain A"/>
    <property type="match status" value="1"/>
</dbReference>
<evidence type="ECO:0000256" key="11">
    <source>
        <dbReference type="RuleBase" id="RU362081"/>
    </source>
</evidence>
<feature type="transmembrane region" description="Helical" evidence="11">
    <location>
        <begin position="100"/>
        <end position="116"/>
    </location>
</feature>
<dbReference type="PRINTS" id="PR00119">
    <property type="entry name" value="CATATPASE"/>
</dbReference>
<dbReference type="PROSITE" id="PS01047">
    <property type="entry name" value="HMA_1"/>
    <property type="match status" value="1"/>
</dbReference>
<evidence type="ECO:0000256" key="1">
    <source>
        <dbReference type="ARBA" id="ARBA00004651"/>
    </source>
</evidence>
<dbReference type="InterPro" id="IPR018303">
    <property type="entry name" value="ATPase_P-typ_P_site"/>
</dbReference>
<dbReference type="OrthoDB" id="614385at2"/>
<dbReference type="FunFam" id="2.70.150.10:FF:000020">
    <property type="entry name" value="Copper-exporting P-type ATPase A"/>
    <property type="match status" value="1"/>
</dbReference>